<dbReference type="PROSITE" id="PS00622">
    <property type="entry name" value="HTH_LUXR_1"/>
    <property type="match status" value="1"/>
</dbReference>
<dbReference type="InterPro" id="IPR036388">
    <property type="entry name" value="WH-like_DNA-bd_sf"/>
</dbReference>
<feature type="domain" description="HTH luxR-type" evidence="4">
    <location>
        <begin position="4"/>
        <end position="69"/>
    </location>
</feature>
<gene>
    <name evidence="5" type="ORF">D3876_04655</name>
</gene>
<organism evidence="5 6">
    <name type="scientific">Sphingomonas cavernae</name>
    <dbReference type="NCBI Taxonomy" id="2320861"/>
    <lineage>
        <taxon>Bacteria</taxon>
        <taxon>Pseudomonadati</taxon>
        <taxon>Pseudomonadota</taxon>
        <taxon>Alphaproteobacteria</taxon>
        <taxon>Sphingomonadales</taxon>
        <taxon>Sphingomonadaceae</taxon>
        <taxon>Sphingomonas</taxon>
    </lineage>
</organism>
<keyword evidence="6" id="KW-1185">Reference proteome</keyword>
<evidence type="ECO:0000313" key="5">
    <source>
        <dbReference type="EMBL" id="RJF93607.1"/>
    </source>
</evidence>
<evidence type="ECO:0000313" key="6">
    <source>
        <dbReference type="Proteomes" id="UP000286100"/>
    </source>
</evidence>
<dbReference type="AlphaFoldDB" id="A0A418WQU1"/>
<dbReference type="PRINTS" id="PR00038">
    <property type="entry name" value="HTHLUXR"/>
</dbReference>
<accession>A0A418WQU1</accession>
<dbReference type="EMBL" id="QYUM01000002">
    <property type="protein sequence ID" value="RJF93607.1"/>
    <property type="molecule type" value="Genomic_DNA"/>
</dbReference>
<dbReference type="Proteomes" id="UP000286100">
    <property type="component" value="Unassembled WGS sequence"/>
</dbReference>
<evidence type="ECO:0000256" key="1">
    <source>
        <dbReference type="ARBA" id="ARBA00023015"/>
    </source>
</evidence>
<dbReference type="PANTHER" id="PTHR44688:SF16">
    <property type="entry name" value="DNA-BINDING TRANSCRIPTIONAL ACTIVATOR DEVR_DOSR"/>
    <property type="match status" value="1"/>
</dbReference>
<dbReference type="SUPFAM" id="SSF46894">
    <property type="entry name" value="C-terminal effector domain of the bipartite response regulators"/>
    <property type="match status" value="1"/>
</dbReference>
<protein>
    <submittedName>
        <fullName evidence="5">LuxR family transcriptional regulator</fullName>
    </submittedName>
</protein>
<evidence type="ECO:0000256" key="2">
    <source>
        <dbReference type="ARBA" id="ARBA00023125"/>
    </source>
</evidence>
<name>A0A418WQU1_9SPHN</name>
<dbReference type="OrthoDB" id="7449597at2"/>
<keyword evidence="3" id="KW-0804">Transcription</keyword>
<dbReference type="PROSITE" id="PS50043">
    <property type="entry name" value="HTH_LUXR_2"/>
    <property type="match status" value="1"/>
</dbReference>
<dbReference type="CDD" id="cd06170">
    <property type="entry name" value="LuxR_C_like"/>
    <property type="match status" value="1"/>
</dbReference>
<dbReference type="GO" id="GO:0006355">
    <property type="term" value="P:regulation of DNA-templated transcription"/>
    <property type="evidence" value="ECO:0007669"/>
    <property type="project" value="InterPro"/>
</dbReference>
<reference evidence="5 6" key="1">
    <citation type="submission" date="2018-09" db="EMBL/GenBank/DDBJ databases">
        <authorList>
            <person name="Zhu H."/>
        </authorList>
    </citation>
    <scope>NUCLEOTIDE SEQUENCE [LARGE SCALE GENOMIC DNA]</scope>
    <source>
        <strain evidence="5 6">K2R01-6</strain>
    </source>
</reference>
<evidence type="ECO:0000256" key="3">
    <source>
        <dbReference type="ARBA" id="ARBA00023163"/>
    </source>
</evidence>
<dbReference type="InterPro" id="IPR016032">
    <property type="entry name" value="Sig_transdc_resp-reg_C-effctor"/>
</dbReference>
<sequence>MNDQYDVASGLTCREYQILELVAQGYSAKEVAQRIDIAPRTVERHIDNVRLKLQARNRTHMVAKAIAANLLTASGEKVKPAARDPLVVHMGREVERDLFGYPTATSYAPQDIVANGNRWH</sequence>
<dbReference type="RefSeq" id="WP_119759941.1">
    <property type="nucleotide sequence ID" value="NZ_QYUM01000002.1"/>
</dbReference>
<proteinExistence type="predicted"/>
<dbReference type="InterPro" id="IPR000792">
    <property type="entry name" value="Tscrpt_reg_LuxR_C"/>
</dbReference>
<comment type="caution">
    <text evidence="5">The sequence shown here is derived from an EMBL/GenBank/DDBJ whole genome shotgun (WGS) entry which is preliminary data.</text>
</comment>
<evidence type="ECO:0000259" key="4">
    <source>
        <dbReference type="PROSITE" id="PS50043"/>
    </source>
</evidence>
<keyword evidence="2" id="KW-0238">DNA-binding</keyword>
<dbReference type="SMART" id="SM00421">
    <property type="entry name" value="HTH_LUXR"/>
    <property type="match status" value="1"/>
</dbReference>
<dbReference type="Gene3D" id="1.10.10.10">
    <property type="entry name" value="Winged helix-like DNA-binding domain superfamily/Winged helix DNA-binding domain"/>
    <property type="match status" value="1"/>
</dbReference>
<dbReference type="GO" id="GO:0003677">
    <property type="term" value="F:DNA binding"/>
    <property type="evidence" value="ECO:0007669"/>
    <property type="project" value="UniProtKB-KW"/>
</dbReference>
<dbReference type="Pfam" id="PF00196">
    <property type="entry name" value="GerE"/>
    <property type="match status" value="1"/>
</dbReference>
<keyword evidence="1" id="KW-0805">Transcription regulation</keyword>
<dbReference type="PANTHER" id="PTHR44688">
    <property type="entry name" value="DNA-BINDING TRANSCRIPTIONAL ACTIVATOR DEVR_DOSR"/>
    <property type="match status" value="1"/>
</dbReference>